<keyword evidence="2" id="KW-1133">Transmembrane helix</keyword>
<dbReference type="SMART" id="SM00740">
    <property type="entry name" value="PASTA"/>
    <property type="match status" value="2"/>
</dbReference>
<evidence type="ECO:0000313" key="5">
    <source>
        <dbReference type="Proteomes" id="UP000652231"/>
    </source>
</evidence>
<protein>
    <submittedName>
        <fullName evidence="4">PASTA domain-containing protein</fullName>
    </submittedName>
</protein>
<dbReference type="RefSeq" id="WP_188440324.1">
    <property type="nucleotide sequence ID" value="NZ_BMGK01000004.1"/>
</dbReference>
<feature type="domain" description="PASTA" evidence="3">
    <location>
        <begin position="40"/>
        <end position="108"/>
    </location>
</feature>
<reference evidence="4" key="2">
    <citation type="submission" date="2020-09" db="EMBL/GenBank/DDBJ databases">
        <authorList>
            <person name="Sun Q."/>
            <person name="Zhou Y."/>
        </authorList>
    </citation>
    <scope>NUCLEOTIDE SEQUENCE</scope>
    <source>
        <strain evidence="4">CGMCC 1.12924</strain>
    </source>
</reference>
<comment type="caution">
    <text evidence="4">The sequence shown here is derived from an EMBL/GenBank/DDBJ whole genome shotgun (WGS) entry which is preliminary data.</text>
</comment>
<feature type="transmembrane region" description="Helical" evidence="2">
    <location>
        <begin position="12"/>
        <end position="34"/>
    </location>
</feature>
<keyword evidence="2" id="KW-0472">Membrane</keyword>
<dbReference type="EMBL" id="BMGK01000004">
    <property type="protein sequence ID" value="GGD88811.1"/>
    <property type="molecule type" value="Genomic_DNA"/>
</dbReference>
<dbReference type="InterPro" id="IPR005543">
    <property type="entry name" value="PASTA_dom"/>
</dbReference>
<evidence type="ECO:0000259" key="3">
    <source>
        <dbReference type="PROSITE" id="PS51178"/>
    </source>
</evidence>
<dbReference type="CDD" id="cd06577">
    <property type="entry name" value="PASTA_pknB"/>
    <property type="match status" value="2"/>
</dbReference>
<dbReference type="AlphaFoldDB" id="A0A8J2Y9I6"/>
<organism evidence="4 5">
    <name type="scientific">Planktosalinus lacus</name>
    <dbReference type="NCBI Taxonomy" id="1526573"/>
    <lineage>
        <taxon>Bacteria</taxon>
        <taxon>Pseudomonadati</taxon>
        <taxon>Bacteroidota</taxon>
        <taxon>Flavobacteriia</taxon>
        <taxon>Flavobacteriales</taxon>
        <taxon>Flavobacteriaceae</taxon>
        <taxon>Planktosalinus</taxon>
    </lineage>
</organism>
<keyword evidence="2" id="KW-0812">Transmembrane</keyword>
<dbReference type="Pfam" id="PF03793">
    <property type="entry name" value="PASTA"/>
    <property type="match status" value="1"/>
</dbReference>
<proteinExistence type="predicted"/>
<dbReference type="PROSITE" id="PS51178">
    <property type="entry name" value="PASTA"/>
    <property type="match status" value="2"/>
</dbReference>
<gene>
    <name evidence="4" type="ORF">GCM10011312_10840</name>
</gene>
<evidence type="ECO:0000256" key="1">
    <source>
        <dbReference type="SAM" id="MobiDB-lite"/>
    </source>
</evidence>
<dbReference type="Gene3D" id="3.30.10.20">
    <property type="match status" value="2"/>
</dbReference>
<dbReference type="SUPFAM" id="SSF54184">
    <property type="entry name" value="Penicillin-binding protein 2x (pbp-2x), c-terminal domain"/>
    <property type="match status" value="1"/>
</dbReference>
<feature type="domain" description="PASTA" evidence="3">
    <location>
        <begin position="110"/>
        <end position="180"/>
    </location>
</feature>
<feature type="compositionally biased region" description="Acidic residues" evidence="1">
    <location>
        <begin position="191"/>
        <end position="206"/>
    </location>
</feature>
<reference evidence="4" key="1">
    <citation type="journal article" date="2014" name="Int. J. Syst. Evol. Microbiol.">
        <title>Complete genome sequence of Corynebacterium casei LMG S-19264T (=DSM 44701T), isolated from a smear-ripened cheese.</title>
        <authorList>
            <consortium name="US DOE Joint Genome Institute (JGI-PGF)"/>
            <person name="Walter F."/>
            <person name="Albersmeier A."/>
            <person name="Kalinowski J."/>
            <person name="Ruckert C."/>
        </authorList>
    </citation>
    <scope>NUCLEOTIDE SEQUENCE</scope>
    <source>
        <strain evidence="4">CGMCC 1.12924</strain>
    </source>
</reference>
<keyword evidence="5" id="KW-1185">Reference proteome</keyword>
<dbReference type="Proteomes" id="UP000652231">
    <property type="component" value="Unassembled WGS sequence"/>
</dbReference>
<evidence type="ECO:0000256" key="2">
    <source>
        <dbReference type="SAM" id="Phobius"/>
    </source>
</evidence>
<accession>A0A8J2Y9I6</accession>
<sequence>MSLLKFIFSKAFVKQLFFAVVVLAILAFLILSWLKISTNHNEQIEVPDLAKLTFDEAQLSLEELDLRLEILDSANYNPEYPKFSVIDQVPVAGSKVKENRKIYITLNPSGYRKVEIPPLVGRTRRQAEPTLRALGFEIGEITYEPYIAPDEVLEMRNEGRKIEAGEELPITSVIDLVLGDGKERYQNSSSEESEEPEEETTENDAE</sequence>
<evidence type="ECO:0000313" key="4">
    <source>
        <dbReference type="EMBL" id="GGD88811.1"/>
    </source>
</evidence>
<feature type="region of interest" description="Disordered" evidence="1">
    <location>
        <begin position="181"/>
        <end position="206"/>
    </location>
</feature>
<name>A0A8J2Y9I6_9FLAO</name>